<dbReference type="CDD" id="cd16964">
    <property type="entry name" value="YqgF"/>
    <property type="match status" value="1"/>
</dbReference>
<organism evidence="7 8">
    <name type="scientific">Eubacterium cellulosolvens (strain ATCC 43171 / JCM 9499 / 6)</name>
    <name type="common">Cillobacterium cellulosolvens</name>
    <dbReference type="NCBI Taxonomy" id="633697"/>
    <lineage>
        <taxon>Bacteria</taxon>
        <taxon>Bacillati</taxon>
        <taxon>Bacillota</taxon>
        <taxon>Clostridia</taxon>
        <taxon>Eubacteriales</taxon>
        <taxon>Eubacteriaceae</taxon>
        <taxon>Eubacterium</taxon>
    </lineage>
</organism>
<evidence type="ECO:0000256" key="4">
    <source>
        <dbReference type="ARBA" id="ARBA00022801"/>
    </source>
</evidence>
<dbReference type="SMART" id="SM00732">
    <property type="entry name" value="YqgFc"/>
    <property type="match status" value="1"/>
</dbReference>
<dbReference type="GO" id="GO:0000967">
    <property type="term" value="P:rRNA 5'-end processing"/>
    <property type="evidence" value="ECO:0007669"/>
    <property type="project" value="UniProtKB-UniRule"/>
</dbReference>
<dbReference type="Gene3D" id="3.30.420.140">
    <property type="entry name" value="YqgF/RNase H-like domain"/>
    <property type="match status" value="1"/>
</dbReference>
<keyword evidence="8" id="KW-1185">Reference proteome</keyword>
<keyword evidence="4 5" id="KW-0378">Hydrolase</keyword>
<dbReference type="InterPro" id="IPR005227">
    <property type="entry name" value="YqgF"/>
</dbReference>
<dbReference type="NCBIfam" id="TIGR00250">
    <property type="entry name" value="RNAse_H_YqgF"/>
    <property type="match status" value="1"/>
</dbReference>
<evidence type="ECO:0000256" key="2">
    <source>
        <dbReference type="ARBA" id="ARBA00022517"/>
    </source>
</evidence>
<dbReference type="HAMAP" id="MF_00651">
    <property type="entry name" value="Nuclease_YqgF"/>
    <property type="match status" value="1"/>
</dbReference>
<sequence length="146" mass="16321">MRILGLDYGAKTVGVAVSDALGITAQALETVTRERETKLRRTVARIAELCEQYEISKIVLGLPLLMSDEIGDRAQKAMEFGEMLKKRTGLEVIMWDERLTTVAADEVLDEMGVRGRHNRKAVIDQIAAGFILQEYLDAQSAKEQRI</sequence>
<evidence type="ECO:0000256" key="3">
    <source>
        <dbReference type="ARBA" id="ARBA00022722"/>
    </source>
</evidence>
<dbReference type="HOGENOM" id="CLU_098240_2_0_9"/>
<evidence type="ECO:0000256" key="1">
    <source>
        <dbReference type="ARBA" id="ARBA00022490"/>
    </source>
</evidence>
<dbReference type="EMBL" id="CM001487">
    <property type="protein sequence ID" value="EIM57566.1"/>
    <property type="molecule type" value="Genomic_DNA"/>
</dbReference>
<feature type="domain" description="YqgF/RNase H-like" evidence="6">
    <location>
        <begin position="1"/>
        <end position="104"/>
    </location>
</feature>
<comment type="subcellular location">
    <subcellularLocation>
        <location evidence="5">Cytoplasm</location>
    </subcellularLocation>
</comment>
<comment type="similarity">
    <text evidence="5">Belongs to the YqgF HJR family.</text>
</comment>
<protein>
    <recommendedName>
        <fullName evidence="5">Putative pre-16S rRNA nuclease</fullName>
        <ecNumber evidence="5">3.1.-.-</ecNumber>
    </recommendedName>
</protein>
<comment type="function">
    <text evidence="5">Could be a nuclease involved in processing of the 5'-end of pre-16S rRNA.</text>
</comment>
<dbReference type="eggNOG" id="COG0816">
    <property type="taxonomic scope" value="Bacteria"/>
</dbReference>
<keyword evidence="2 5" id="KW-0690">Ribosome biogenesis</keyword>
<name>I5AUU3_EUBC6</name>
<reference evidence="7 8" key="2">
    <citation type="submission" date="2012-02" db="EMBL/GenBank/DDBJ databases">
        <title>Improved High-Quality Draft sequence of Eubacterium cellulosolvens 6.</title>
        <authorList>
            <consortium name="US DOE Joint Genome Institute"/>
            <person name="Lucas S."/>
            <person name="Han J."/>
            <person name="Lapidus A."/>
            <person name="Cheng J.-F."/>
            <person name="Goodwin L."/>
            <person name="Pitluck S."/>
            <person name="Peters L."/>
            <person name="Mikhailova N."/>
            <person name="Gu W."/>
            <person name="Detter J.C."/>
            <person name="Han C."/>
            <person name="Tapia R."/>
            <person name="Land M."/>
            <person name="Hauser L."/>
            <person name="Kyrpides N."/>
            <person name="Ivanova N."/>
            <person name="Pagani I."/>
            <person name="Johnson E."/>
            <person name="Mukhopadhyay B."/>
            <person name="Anderson I."/>
            <person name="Woyke T."/>
        </authorList>
    </citation>
    <scope>NUCLEOTIDE SEQUENCE [LARGE SCALE GENOMIC DNA]</scope>
    <source>
        <strain evidence="7 8">6</strain>
    </source>
</reference>
<reference evidence="7 8" key="1">
    <citation type="submission" date="2010-08" db="EMBL/GenBank/DDBJ databases">
        <authorList>
            <consortium name="US DOE Joint Genome Institute (JGI-PGF)"/>
            <person name="Lucas S."/>
            <person name="Copeland A."/>
            <person name="Lapidus A."/>
            <person name="Cheng J.-F."/>
            <person name="Bruce D."/>
            <person name="Goodwin L."/>
            <person name="Pitluck S."/>
            <person name="Land M.L."/>
            <person name="Hauser L."/>
            <person name="Chang Y.-J."/>
            <person name="Anderson I.J."/>
            <person name="Johnson E."/>
            <person name="Mulhopadhyay B."/>
            <person name="Kyrpides N."/>
            <person name="Woyke T.J."/>
        </authorList>
    </citation>
    <scope>NUCLEOTIDE SEQUENCE [LARGE SCALE GENOMIC DNA]</scope>
    <source>
        <strain evidence="7 8">6</strain>
    </source>
</reference>
<dbReference type="EC" id="3.1.-.-" evidence="5"/>
<dbReference type="GO" id="GO:0005829">
    <property type="term" value="C:cytosol"/>
    <property type="evidence" value="ECO:0007669"/>
    <property type="project" value="TreeGrafter"/>
</dbReference>
<dbReference type="InterPro" id="IPR012337">
    <property type="entry name" value="RNaseH-like_sf"/>
</dbReference>
<dbReference type="GO" id="GO:0016788">
    <property type="term" value="F:hydrolase activity, acting on ester bonds"/>
    <property type="evidence" value="ECO:0007669"/>
    <property type="project" value="UniProtKB-UniRule"/>
</dbReference>
<dbReference type="InterPro" id="IPR006641">
    <property type="entry name" value="YqgF/RNaseH-like_dom"/>
</dbReference>
<evidence type="ECO:0000259" key="6">
    <source>
        <dbReference type="SMART" id="SM00732"/>
    </source>
</evidence>
<dbReference type="GO" id="GO:0004518">
    <property type="term" value="F:nuclease activity"/>
    <property type="evidence" value="ECO:0007669"/>
    <property type="project" value="UniProtKB-KW"/>
</dbReference>
<keyword evidence="3 5" id="KW-0540">Nuclease</keyword>
<dbReference type="AlphaFoldDB" id="I5AUU3"/>
<dbReference type="STRING" id="633697.EubceDRAFT1_1789"/>
<proteinExistence type="inferred from homology"/>
<dbReference type="PANTHER" id="PTHR33317">
    <property type="entry name" value="POLYNUCLEOTIDYL TRANSFERASE, RIBONUCLEASE H-LIKE SUPERFAMILY PROTEIN"/>
    <property type="match status" value="1"/>
</dbReference>
<evidence type="ECO:0000256" key="5">
    <source>
        <dbReference type="HAMAP-Rule" id="MF_00651"/>
    </source>
</evidence>
<dbReference type="PANTHER" id="PTHR33317:SF4">
    <property type="entry name" value="POLYNUCLEOTIDYL TRANSFERASE, RIBONUCLEASE H-LIKE SUPERFAMILY PROTEIN"/>
    <property type="match status" value="1"/>
</dbReference>
<accession>I5AUU3</accession>
<gene>
    <name evidence="7" type="ORF">EubceDRAFT1_1789</name>
</gene>
<dbReference type="InterPro" id="IPR037027">
    <property type="entry name" value="YqgF/RNaseH-like_dom_sf"/>
</dbReference>
<evidence type="ECO:0000313" key="7">
    <source>
        <dbReference type="EMBL" id="EIM57566.1"/>
    </source>
</evidence>
<evidence type="ECO:0000313" key="8">
    <source>
        <dbReference type="Proteomes" id="UP000005753"/>
    </source>
</evidence>
<dbReference type="Proteomes" id="UP000005753">
    <property type="component" value="Chromosome"/>
</dbReference>
<dbReference type="SUPFAM" id="SSF53098">
    <property type="entry name" value="Ribonuclease H-like"/>
    <property type="match status" value="1"/>
</dbReference>
<keyword evidence="1 5" id="KW-0963">Cytoplasm</keyword>
<dbReference type="OrthoDB" id="9796140at2"/>
<dbReference type="Pfam" id="PF03652">
    <property type="entry name" value="RuvX"/>
    <property type="match status" value="1"/>
</dbReference>